<reference evidence="1" key="2">
    <citation type="journal article" date="2023" name="Gut Microbes">
        <title>Characterization of Bifidobacterium kashiwanohense that utilizes both milk- and plant-derived oligosaccharides.</title>
        <authorList>
            <person name="Orihara K."/>
            <person name="Yahagi K."/>
            <person name="Saito Y."/>
            <person name="Watanabe Y."/>
            <person name="Sasai T."/>
            <person name="Hara T."/>
            <person name="Tsukuda N."/>
            <person name="Oki K."/>
            <person name="Fujimoto J."/>
            <person name="Matsuki T."/>
        </authorList>
    </citation>
    <scope>NUCLEOTIDE SEQUENCE</scope>
    <source>
        <strain evidence="1">YIT 13062</strain>
    </source>
</reference>
<gene>
    <name evidence="1" type="ORF">OB951_01070</name>
</gene>
<dbReference type="EMBL" id="JAOPMH010000001">
    <property type="protein sequence ID" value="MDH7889216.1"/>
    <property type="molecule type" value="Genomic_DNA"/>
</dbReference>
<organism evidence="1 2">
    <name type="scientific">Bifidobacterium catenulatum subsp. kashiwanohense</name>
    <dbReference type="NCBI Taxonomy" id="630129"/>
    <lineage>
        <taxon>Bacteria</taxon>
        <taxon>Bacillati</taxon>
        <taxon>Actinomycetota</taxon>
        <taxon>Actinomycetes</taxon>
        <taxon>Bifidobacteriales</taxon>
        <taxon>Bifidobacteriaceae</taxon>
        <taxon>Bifidobacterium</taxon>
    </lineage>
</organism>
<dbReference type="Proteomes" id="UP001161916">
    <property type="component" value="Unassembled WGS sequence"/>
</dbReference>
<dbReference type="RefSeq" id="WP_281105410.1">
    <property type="nucleotide sequence ID" value="NZ_JAOPMH010000001.1"/>
</dbReference>
<protein>
    <submittedName>
        <fullName evidence="1">Uncharacterized protein</fullName>
    </submittedName>
</protein>
<accession>A0AA43P515</accession>
<dbReference type="AlphaFoldDB" id="A0AA43P515"/>
<name>A0AA43P515_9BIFI</name>
<sequence>MNYQMLRDGRSGRIFLFVNDCWMLREWLAENIGLDENGSVRLRRLDLLEMEKYSAKVMDNPESSSEEYWQAKTMHEGIVKTFKELSPVARLEYWDCLNDTPVNIL</sequence>
<evidence type="ECO:0000313" key="2">
    <source>
        <dbReference type="Proteomes" id="UP001161916"/>
    </source>
</evidence>
<reference evidence="1" key="1">
    <citation type="submission" date="2022-09" db="EMBL/GenBank/DDBJ databases">
        <authorList>
            <person name="Orihara K."/>
        </authorList>
    </citation>
    <scope>NUCLEOTIDE SEQUENCE</scope>
    <source>
        <strain evidence="1">YIT 13062</strain>
    </source>
</reference>
<comment type="caution">
    <text evidence="1">The sequence shown here is derived from an EMBL/GenBank/DDBJ whole genome shotgun (WGS) entry which is preliminary data.</text>
</comment>
<evidence type="ECO:0000313" key="1">
    <source>
        <dbReference type="EMBL" id="MDH7889216.1"/>
    </source>
</evidence>
<proteinExistence type="predicted"/>